<dbReference type="NCBIfam" id="NF033748">
    <property type="entry name" value="class_F_sortase"/>
    <property type="match status" value="1"/>
</dbReference>
<dbReference type="InterPro" id="IPR023365">
    <property type="entry name" value="Sortase_dom-sf"/>
</dbReference>
<sequence length="207" mass="22362">MGGRNGGYAVAALLAVAGALAVGHGARDREPGVHYRDFGGPRALWHIPDGDALPASPPSRIEIPGIGVDAPVMRVGLNRDGTVGVPPLNRPERTGWYEHGPPPGSRGPSVVLGHYDDLGGPAVFHKLHEIRPGARIKVTRHDRSVAVFRVDAMERVPKWEFPRARVYGKVRYAGLRLITCGGKYDRADRSYSDNLIVYAHLTGADGR</sequence>
<keyword evidence="4" id="KW-1185">Reference proteome</keyword>
<dbReference type="EMBL" id="JBHSON010000113">
    <property type="protein sequence ID" value="MFC5753462.1"/>
    <property type="molecule type" value="Genomic_DNA"/>
</dbReference>
<dbReference type="CDD" id="cd05829">
    <property type="entry name" value="Sortase_F"/>
    <property type="match status" value="1"/>
</dbReference>
<comment type="caution">
    <text evidence="3">The sequence shown here is derived from an EMBL/GenBank/DDBJ whole genome shotgun (WGS) entry which is preliminary data.</text>
</comment>
<proteinExistence type="predicted"/>
<dbReference type="SUPFAM" id="SSF63817">
    <property type="entry name" value="Sortase"/>
    <property type="match status" value="1"/>
</dbReference>
<protein>
    <submittedName>
        <fullName evidence="3">Class F sortase</fullName>
    </submittedName>
</protein>
<accession>A0ABW1AG24</accession>
<name>A0ABW1AG24_9ACTN</name>
<dbReference type="InterPro" id="IPR005754">
    <property type="entry name" value="Sortase"/>
</dbReference>
<dbReference type="RefSeq" id="WP_378290509.1">
    <property type="nucleotide sequence ID" value="NZ_JBHSON010000113.1"/>
</dbReference>
<gene>
    <name evidence="3" type="ORF">ACFPZN_48255</name>
</gene>
<reference evidence="4" key="1">
    <citation type="journal article" date="2019" name="Int. J. Syst. Evol. Microbiol.">
        <title>The Global Catalogue of Microorganisms (GCM) 10K type strain sequencing project: providing services to taxonomists for standard genome sequencing and annotation.</title>
        <authorList>
            <consortium name="The Broad Institute Genomics Platform"/>
            <consortium name="The Broad Institute Genome Sequencing Center for Infectious Disease"/>
            <person name="Wu L."/>
            <person name="Ma J."/>
        </authorList>
    </citation>
    <scope>NUCLEOTIDE SEQUENCE [LARGE SCALE GENOMIC DNA]</scope>
    <source>
        <strain evidence="4">KCTC 42087</strain>
    </source>
</reference>
<dbReference type="Pfam" id="PF04203">
    <property type="entry name" value="Sortase"/>
    <property type="match status" value="1"/>
</dbReference>
<organism evidence="3 4">
    <name type="scientific">Actinomadura rugatobispora</name>
    <dbReference type="NCBI Taxonomy" id="1994"/>
    <lineage>
        <taxon>Bacteria</taxon>
        <taxon>Bacillati</taxon>
        <taxon>Actinomycetota</taxon>
        <taxon>Actinomycetes</taxon>
        <taxon>Streptosporangiales</taxon>
        <taxon>Thermomonosporaceae</taxon>
        <taxon>Actinomadura</taxon>
    </lineage>
</organism>
<evidence type="ECO:0000256" key="1">
    <source>
        <dbReference type="ARBA" id="ARBA00022801"/>
    </source>
</evidence>
<evidence type="ECO:0000313" key="3">
    <source>
        <dbReference type="EMBL" id="MFC5753462.1"/>
    </source>
</evidence>
<evidence type="ECO:0000256" key="2">
    <source>
        <dbReference type="SAM" id="MobiDB-lite"/>
    </source>
</evidence>
<dbReference type="Gene3D" id="2.40.260.10">
    <property type="entry name" value="Sortase"/>
    <property type="match status" value="1"/>
</dbReference>
<evidence type="ECO:0000313" key="4">
    <source>
        <dbReference type="Proteomes" id="UP001596074"/>
    </source>
</evidence>
<feature type="region of interest" description="Disordered" evidence="2">
    <location>
        <begin position="83"/>
        <end position="103"/>
    </location>
</feature>
<keyword evidence="1" id="KW-0378">Hydrolase</keyword>
<dbReference type="Proteomes" id="UP001596074">
    <property type="component" value="Unassembled WGS sequence"/>
</dbReference>
<dbReference type="InterPro" id="IPR042001">
    <property type="entry name" value="Sortase_F"/>
</dbReference>